<name>A0A4D6MQV1_VIGUN</name>
<evidence type="ECO:0000313" key="2">
    <source>
        <dbReference type="EMBL" id="QCE02287.1"/>
    </source>
</evidence>
<evidence type="ECO:0000256" key="1">
    <source>
        <dbReference type="SAM" id="MobiDB-lite"/>
    </source>
</evidence>
<dbReference type="Proteomes" id="UP000501690">
    <property type="component" value="Linkage Group LG8"/>
</dbReference>
<protein>
    <submittedName>
        <fullName evidence="2">Uncharacterized protein</fullName>
    </submittedName>
</protein>
<feature type="compositionally biased region" description="Polar residues" evidence="1">
    <location>
        <begin position="1"/>
        <end position="18"/>
    </location>
</feature>
<feature type="region of interest" description="Disordered" evidence="1">
    <location>
        <begin position="1"/>
        <end position="29"/>
    </location>
</feature>
<evidence type="ECO:0000313" key="3">
    <source>
        <dbReference type="Proteomes" id="UP000501690"/>
    </source>
</evidence>
<accession>A0A4D6MQV1</accession>
<proteinExistence type="predicted"/>
<sequence>MNQPIKQPSTFKRQSIAKTQKRSRSSWSPCSCEKSALAQTADSRLGETATVAPGKCRELSLRRDCSSLKNTAARLGERSSKNLSEFPLFSPGRDELA</sequence>
<dbReference type="AlphaFoldDB" id="A0A4D6MQV1"/>
<feature type="region of interest" description="Disordered" evidence="1">
    <location>
        <begin position="76"/>
        <end position="97"/>
    </location>
</feature>
<gene>
    <name evidence="2" type="ORF">DEO72_LG8g298</name>
</gene>
<keyword evidence="3" id="KW-1185">Reference proteome</keyword>
<organism evidence="2 3">
    <name type="scientific">Vigna unguiculata</name>
    <name type="common">Cowpea</name>
    <dbReference type="NCBI Taxonomy" id="3917"/>
    <lineage>
        <taxon>Eukaryota</taxon>
        <taxon>Viridiplantae</taxon>
        <taxon>Streptophyta</taxon>
        <taxon>Embryophyta</taxon>
        <taxon>Tracheophyta</taxon>
        <taxon>Spermatophyta</taxon>
        <taxon>Magnoliopsida</taxon>
        <taxon>eudicotyledons</taxon>
        <taxon>Gunneridae</taxon>
        <taxon>Pentapetalae</taxon>
        <taxon>rosids</taxon>
        <taxon>fabids</taxon>
        <taxon>Fabales</taxon>
        <taxon>Fabaceae</taxon>
        <taxon>Papilionoideae</taxon>
        <taxon>50 kb inversion clade</taxon>
        <taxon>NPAAA clade</taxon>
        <taxon>indigoferoid/millettioid clade</taxon>
        <taxon>Phaseoleae</taxon>
        <taxon>Vigna</taxon>
    </lineage>
</organism>
<dbReference type="EMBL" id="CP039352">
    <property type="protein sequence ID" value="QCE02287.1"/>
    <property type="molecule type" value="Genomic_DNA"/>
</dbReference>
<reference evidence="2 3" key="1">
    <citation type="submission" date="2019-04" db="EMBL/GenBank/DDBJ databases">
        <title>An improved genome assembly and genetic linkage map for asparagus bean, Vigna unguiculata ssp. sesquipedialis.</title>
        <authorList>
            <person name="Xia Q."/>
            <person name="Zhang R."/>
            <person name="Dong Y."/>
        </authorList>
    </citation>
    <scope>NUCLEOTIDE SEQUENCE [LARGE SCALE GENOMIC DNA]</scope>
    <source>
        <tissue evidence="2">Leaf</tissue>
    </source>
</reference>